<keyword evidence="1" id="KW-0732">Signal</keyword>
<evidence type="ECO:0000256" key="1">
    <source>
        <dbReference type="SAM" id="SignalP"/>
    </source>
</evidence>
<feature type="chain" id="PRO_5007572355" description="Cytochrome c domain-containing protein" evidence="1">
    <location>
        <begin position="23"/>
        <end position="247"/>
    </location>
</feature>
<feature type="signal peptide" evidence="1">
    <location>
        <begin position="1"/>
        <end position="22"/>
    </location>
</feature>
<dbReference type="AlphaFoldDB" id="A0A150WDA2"/>
<proteinExistence type="predicted"/>
<evidence type="ECO:0000313" key="3">
    <source>
        <dbReference type="Proteomes" id="UP000075391"/>
    </source>
</evidence>
<dbReference type="RefSeq" id="WP_063244716.1">
    <property type="nucleotide sequence ID" value="NZ_LUKF01000018.1"/>
</dbReference>
<organism evidence="2 3">
    <name type="scientific">Bdellovibrio bacteriovorus</name>
    <dbReference type="NCBI Taxonomy" id="959"/>
    <lineage>
        <taxon>Bacteria</taxon>
        <taxon>Pseudomonadati</taxon>
        <taxon>Bdellovibrionota</taxon>
        <taxon>Bdellovibrionia</taxon>
        <taxon>Bdellovibrionales</taxon>
        <taxon>Pseudobdellovibrionaceae</taxon>
        <taxon>Bdellovibrio</taxon>
    </lineage>
</organism>
<dbReference type="OrthoDB" id="5293238at2"/>
<evidence type="ECO:0008006" key="4">
    <source>
        <dbReference type="Google" id="ProtNLM"/>
    </source>
</evidence>
<gene>
    <name evidence="2" type="ORF">AZI85_10430</name>
</gene>
<dbReference type="Proteomes" id="UP000075391">
    <property type="component" value="Unassembled WGS sequence"/>
</dbReference>
<dbReference type="EMBL" id="LUKF01000018">
    <property type="protein sequence ID" value="KYG60870.1"/>
    <property type="molecule type" value="Genomic_DNA"/>
</dbReference>
<accession>A0A150WDA2</accession>
<dbReference type="PROSITE" id="PS51257">
    <property type="entry name" value="PROKAR_LIPOPROTEIN"/>
    <property type="match status" value="1"/>
</dbReference>
<protein>
    <recommendedName>
        <fullName evidence="4">Cytochrome c domain-containing protein</fullName>
    </recommendedName>
</protein>
<comment type="caution">
    <text evidence="2">The sequence shown here is derived from an EMBL/GenBank/DDBJ whole genome shotgun (WGS) entry which is preliminary data.</text>
</comment>
<sequence>MKKALLFVGALMGLSLTGCSYALEELGVFKTDGSGLPQIGSFAAFRDQSVSFEVVKATSLRTCQECHASGSRAMDTADKVLAQKDSILSAVQRETMPPRSAGYKALNACEKQILETWLDDQTHDRKDVQKVKDLAACADAEAPKEKPATDFKTLELSFENLKAEIFNAKCMVCHSKETAKRTVLDDLQVIKEKGLIKESAADSVLYQIVVPGMYKRFMPPQNGKYGIKPLTPEETDYLKRWIDAGAN</sequence>
<reference evidence="2 3" key="1">
    <citation type="submission" date="2016-03" db="EMBL/GenBank/DDBJ databases">
        <authorList>
            <person name="Ploux O."/>
        </authorList>
    </citation>
    <scope>NUCLEOTIDE SEQUENCE [LARGE SCALE GENOMIC DNA]</scope>
    <source>
        <strain evidence="2 3">BER2</strain>
    </source>
</reference>
<evidence type="ECO:0000313" key="2">
    <source>
        <dbReference type="EMBL" id="KYG60870.1"/>
    </source>
</evidence>
<name>A0A150WDA2_BDEBC</name>